<dbReference type="AlphaFoldDB" id="A0A2M7QAU7"/>
<keyword evidence="1" id="KW-1133">Transmembrane helix</keyword>
<evidence type="ECO:0000313" key="3">
    <source>
        <dbReference type="Proteomes" id="UP000230973"/>
    </source>
</evidence>
<name>A0A2M7QAU7_9BACT</name>
<proteinExistence type="predicted"/>
<feature type="transmembrane region" description="Helical" evidence="1">
    <location>
        <begin position="12"/>
        <end position="32"/>
    </location>
</feature>
<protein>
    <submittedName>
        <fullName evidence="2">Uncharacterized protein</fullName>
    </submittedName>
</protein>
<comment type="caution">
    <text evidence="2">The sequence shown here is derived from an EMBL/GenBank/DDBJ whole genome shotgun (WGS) entry which is preliminary data.</text>
</comment>
<evidence type="ECO:0000313" key="2">
    <source>
        <dbReference type="EMBL" id="PIY63287.1"/>
    </source>
</evidence>
<gene>
    <name evidence="2" type="ORF">COY93_00600</name>
</gene>
<reference evidence="3" key="1">
    <citation type="submission" date="2017-09" db="EMBL/GenBank/DDBJ databases">
        <title>Depth-based differentiation of microbial function through sediment-hosted aquifers and enrichment of novel symbionts in the deep terrestrial subsurface.</title>
        <authorList>
            <person name="Probst A.J."/>
            <person name="Ladd B."/>
            <person name="Jarett J.K."/>
            <person name="Geller-Mcgrath D.E."/>
            <person name="Sieber C.M.K."/>
            <person name="Emerson J.B."/>
            <person name="Anantharaman K."/>
            <person name="Thomas B.C."/>
            <person name="Malmstrom R."/>
            <person name="Stieglmeier M."/>
            <person name="Klingl A."/>
            <person name="Woyke T."/>
            <person name="Ryan C.M."/>
            <person name="Banfield J.F."/>
        </authorList>
    </citation>
    <scope>NUCLEOTIDE SEQUENCE [LARGE SCALE GENOMIC DNA]</scope>
</reference>
<dbReference type="EMBL" id="PFLC01000010">
    <property type="protein sequence ID" value="PIY63287.1"/>
    <property type="molecule type" value="Genomic_DNA"/>
</dbReference>
<accession>A0A2M7QAU7</accession>
<keyword evidence="1" id="KW-0472">Membrane</keyword>
<keyword evidence="1" id="KW-0812">Transmembrane</keyword>
<evidence type="ECO:0000256" key="1">
    <source>
        <dbReference type="SAM" id="Phobius"/>
    </source>
</evidence>
<sequence length="101" mass="11142">MSSFFVTVDGFLYPYAPAVLFLVPLILIVAAKPSRGHPWNGRKLLAFFLWSGVCCLLAALVNLMHVLASHSISAVFPLTIFLVLGVLSLLVRKSNEWPDFP</sequence>
<organism evidence="2 3">
    <name type="scientific">Candidatus Uhrbacteria bacterium CG_4_10_14_0_8_um_filter_58_22</name>
    <dbReference type="NCBI Taxonomy" id="1975029"/>
    <lineage>
        <taxon>Bacteria</taxon>
        <taxon>Candidatus Uhriibacteriota</taxon>
    </lineage>
</organism>
<feature type="transmembrane region" description="Helical" evidence="1">
    <location>
        <begin position="44"/>
        <end position="68"/>
    </location>
</feature>
<feature type="transmembrane region" description="Helical" evidence="1">
    <location>
        <begin position="74"/>
        <end position="91"/>
    </location>
</feature>
<dbReference type="Proteomes" id="UP000230973">
    <property type="component" value="Unassembled WGS sequence"/>
</dbReference>